<keyword evidence="5" id="KW-1185">Reference proteome</keyword>
<evidence type="ECO:0000313" key="4">
    <source>
        <dbReference type="EMBL" id="KAI9196509.1"/>
    </source>
</evidence>
<feature type="transmembrane region" description="Helical" evidence="2">
    <location>
        <begin position="138"/>
        <end position="155"/>
    </location>
</feature>
<evidence type="ECO:0000256" key="1">
    <source>
        <dbReference type="SAM" id="MobiDB-lite"/>
    </source>
</evidence>
<evidence type="ECO:0000313" key="5">
    <source>
        <dbReference type="Proteomes" id="UP001064489"/>
    </source>
</evidence>
<accession>A0AAD5P2W6</accession>
<keyword evidence="2" id="KW-0472">Membrane</keyword>
<proteinExistence type="predicted"/>
<protein>
    <submittedName>
        <fullName evidence="4">Uncharacterized protein</fullName>
    </submittedName>
</protein>
<dbReference type="AlphaFoldDB" id="A0AAD5P2W6"/>
<organism evidence="4 5">
    <name type="scientific">Acer negundo</name>
    <name type="common">Box elder</name>
    <dbReference type="NCBI Taxonomy" id="4023"/>
    <lineage>
        <taxon>Eukaryota</taxon>
        <taxon>Viridiplantae</taxon>
        <taxon>Streptophyta</taxon>
        <taxon>Embryophyta</taxon>
        <taxon>Tracheophyta</taxon>
        <taxon>Spermatophyta</taxon>
        <taxon>Magnoliopsida</taxon>
        <taxon>eudicotyledons</taxon>
        <taxon>Gunneridae</taxon>
        <taxon>Pentapetalae</taxon>
        <taxon>rosids</taxon>
        <taxon>malvids</taxon>
        <taxon>Sapindales</taxon>
        <taxon>Sapindaceae</taxon>
        <taxon>Hippocastanoideae</taxon>
        <taxon>Acereae</taxon>
        <taxon>Acer</taxon>
    </lineage>
</organism>
<dbReference type="EMBL" id="JAJSOW010000003">
    <property type="protein sequence ID" value="KAI9196509.1"/>
    <property type="molecule type" value="Genomic_DNA"/>
</dbReference>
<gene>
    <name evidence="4" type="ORF">LWI28_024500</name>
</gene>
<feature type="signal peptide" evidence="3">
    <location>
        <begin position="1"/>
        <end position="31"/>
    </location>
</feature>
<evidence type="ECO:0000256" key="3">
    <source>
        <dbReference type="SAM" id="SignalP"/>
    </source>
</evidence>
<comment type="caution">
    <text evidence="4">The sequence shown here is derived from an EMBL/GenBank/DDBJ whole genome shotgun (WGS) entry which is preliminary data.</text>
</comment>
<reference evidence="4" key="1">
    <citation type="journal article" date="2022" name="Plant J.">
        <title>Strategies of tolerance reflected in two North American maple genomes.</title>
        <authorList>
            <person name="McEvoy S.L."/>
            <person name="Sezen U.U."/>
            <person name="Trouern-Trend A."/>
            <person name="McMahon S.M."/>
            <person name="Schaberg P.G."/>
            <person name="Yang J."/>
            <person name="Wegrzyn J.L."/>
            <person name="Swenson N.G."/>
        </authorList>
    </citation>
    <scope>NUCLEOTIDE SEQUENCE</scope>
    <source>
        <strain evidence="4">91603</strain>
    </source>
</reference>
<keyword evidence="2" id="KW-1133">Transmembrane helix</keyword>
<feature type="chain" id="PRO_5042256016" evidence="3">
    <location>
        <begin position="32"/>
        <end position="225"/>
    </location>
</feature>
<reference evidence="4" key="2">
    <citation type="submission" date="2023-02" db="EMBL/GenBank/DDBJ databases">
        <authorList>
            <person name="Swenson N.G."/>
            <person name="Wegrzyn J.L."/>
            <person name="Mcevoy S.L."/>
        </authorList>
    </citation>
    <scope>NUCLEOTIDE SEQUENCE</scope>
    <source>
        <strain evidence="4">91603</strain>
        <tissue evidence="4">Leaf</tissue>
    </source>
</reference>
<name>A0AAD5P2W6_ACENE</name>
<evidence type="ECO:0000256" key="2">
    <source>
        <dbReference type="SAM" id="Phobius"/>
    </source>
</evidence>
<keyword evidence="2" id="KW-0812">Transmembrane</keyword>
<feature type="region of interest" description="Disordered" evidence="1">
    <location>
        <begin position="39"/>
        <end position="72"/>
    </location>
</feature>
<feature type="compositionally biased region" description="Gly residues" evidence="1">
    <location>
        <begin position="39"/>
        <end position="66"/>
    </location>
</feature>
<keyword evidence="3" id="KW-0732">Signal</keyword>
<dbReference type="Proteomes" id="UP001064489">
    <property type="component" value="Chromosome 1"/>
</dbReference>
<sequence>MMKLNLLASKKLMKLWVVLGVLIVLLSLVAAKSGGGGGRIGGGGGFGRGSTRGGAGSGRHVTGGGGHSRDEATPDAADAWISLSLVAARGGAGGGHGGHSGGHGSCGGHRSTRGRGVLGAGSHRRGNEASTPSGANAWLSWSLGFFALILVEIVLRGFGASWQTWWWFWRQTRCSWWPRKYYFGSRQLSWRWWCSRKVAKLPQMLRMHGSIFIISWFSKSILGKL</sequence>